<sequence>MQKATNVAANVQGTHMADDGKCKEKHVCILWFLKKTVQTYMHCTFFLSLFVLVSDCLPLNLFIKPFFFYSQTFYTYTSTLVYKAHKTGKETTFNLTQLVE</sequence>
<keyword evidence="1" id="KW-1133">Transmembrane helix</keyword>
<comment type="caution">
    <text evidence="2">The sequence shown here is derived from an EMBL/GenBank/DDBJ whole genome shotgun (WGS) entry which is preliminary data.</text>
</comment>
<accession>A0ABU7DZ54</accession>
<reference evidence="2 3" key="1">
    <citation type="submission" date="2021-06" db="EMBL/GenBank/DDBJ databases">
        <authorList>
            <person name="Palmer J.M."/>
        </authorList>
    </citation>
    <scope>NUCLEOTIDE SEQUENCE [LARGE SCALE GENOMIC DNA]</scope>
    <source>
        <strain evidence="2 3">CL_MEX2019</strain>
        <tissue evidence="2">Muscle</tissue>
    </source>
</reference>
<feature type="transmembrane region" description="Helical" evidence="1">
    <location>
        <begin position="39"/>
        <end position="63"/>
    </location>
</feature>
<evidence type="ECO:0000313" key="2">
    <source>
        <dbReference type="EMBL" id="MED6279730.1"/>
    </source>
</evidence>
<dbReference type="Proteomes" id="UP001352852">
    <property type="component" value="Unassembled WGS sequence"/>
</dbReference>
<protein>
    <submittedName>
        <fullName evidence="2">Uncharacterized protein</fullName>
    </submittedName>
</protein>
<dbReference type="EMBL" id="JAHUTJ010041149">
    <property type="protein sequence ID" value="MED6279730.1"/>
    <property type="molecule type" value="Genomic_DNA"/>
</dbReference>
<proteinExistence type="predicted"/>
<evidence type="ECO:0000313" key="3">
    <source>
        <dbReference type="Proteomes" id="UP001352852"/>
    </source>
</evidence>
<organism evidence="2 3">
    <name type="scientific">Characodon lateralis</name>
    <dbReference type="NCBI Taxonomy" id="208331"/>
    <lineage>
        <taxon>Eukaryota</taxon>
        <taxon>Metazoa</taxon>
        <taxon>Chordata</taxon>
        <taxon>Craniata</taxon>
        <taxon>Vertebrata</taxon>
        <taxon>Euteleostomi</taxon>
        <taxon>Actinopterygii</taxon>
        <taxon>Neopterygii</taxon>
        <taxon>Teleostei</taxon>
        <taxon>Neoteleostei</taxon>
        <taxon>Acanthomorphata</taxon>
        <taxon>Ovalentaria</taxon>
        <taxon>Atherinomorphae</taxon>
        <taxon>Cyprinodontiformes</taxon>
        <taxon>Goodeidae</taxon>
        <taxon>Characodon</taxon>
    </lineage>
</organism>
<name>A0ABU7DZ54_9TELE</name>
<keyword evidence="1" id="KW-0472">Membrane</keyword>
<evidence type="ECO:0000256" key="1">
    <source>
        <dbReference type="SAM" id="Phobius"/>
    </source>
</evidence>
<gene>
    <name evidence="2" type="ORF">CHARACLAT_003703</name>
</gene>
<keyword evidence="3" id="KW-1185">Reference proteome</keyword>
<keyword evidence="1" id="KW-0812">Transmembrane</keyword>